<dbReference type="SUPFAM" id="SSF50729">
    <property type="entry name" value="PH domain-like"/>
    <property type="match status" value="1"/>
</dbReference>
<feature type="domain" description="DEP" evidence="14">
    <location>
        <begin position="501"/>
        <end position="569"/>
    </location>
</feature>
<dbReference type="Gene3D" id="2.30.29.30">
    <property type="entry name" value="Pleckstrin-homology domain (PH domain)/Phosphotyrosine-binding domain (PTB)"/>
    <property type="match status" value="1"/>
</dbReference>
<evidence type="ECO:0000256" key="9">
    <source>
        <dbReference type="ARBA" id="ARBA00070303"/>
    </source>
</evidence>
<dbReference type="InterPro" id="IPR036390">
    <property type="entry name" value="WH_DNA-bd_sf"/>
</dbReference>
<name>A0AA41NEC7_SCICA</name>
<dbReference type="PROSITE" id="PS50010">
    <property type="entry name" value="DH_2"/>
    <property type="match status" value="1"/>
</dbReference>
<evidence type="ECO:0000313" key="15">
    <source>
        <dbReference type="EMBL" id="MBZ3888820.1"/>
    </source>
</evidence>
<evidence type="ECO:0000259" key="13">
    <source>
        <dbReference type="PROSITE" id="PS50106"/>
    </source>
</evidence>
<dbReference type="InterPro" id="IPR001849">
    <property type="entry name" value="PH_domain"/>
</dbReference>
<sequence>MLATGLCRSCPPVGRWAFLHRIRQNVADSVEKGLTEDNVKILFSNIEDILEVHKDFLAALECRLHPEPQSQHELGNVFLQFKDKFCVYEEYCSNHEKALRLLVELNKIPTARAFLLSCMLLGGRKTTDIPLEGYLLSPIQRICKYPLLLKTSCHRLASCGVRASSLFGPVSATECRSRQELAKRTPGKHPDHPAVQSALQAMKTVCSNINETKRQMEKLEALEQLQSHIEGWEGSNLTDICTQLLLQGTLLKISAGNIQERAFFLFDNLLVYCKRKSRVTGSKKSTKRTKSINGSLYIFRGRINTEVMEVENVEDGTADYHSNGYTVTNGWKIHNTAKNKWFVCMAKTAEEKRKWLDAIIREREQRESLKLGMERDAYVMIAEKGEKLYHLMMSKKVNLIKDRRRKLSTVPKCFLGNEFVAWLLEIGEISKTEEGVNLGQALLENGIIHHVSDKHQFKNEQVMYRFRYDDGTYKARSELEDIVSKGVRLYCRLHSLYTPVIKDRDYHLKTYKSVLPGSKLVDWLLAQGDCQTREEAVALGVGLCNNGFMHHVLEKSEFRDESQYFRFHADEEMEGTSSKNKQLRGDFKLVENILAKRLLILPQEEDYGFEIEEKNKAVVVKSVQRGSLAEMAGLQVGRKIYSINEDLVFLRPFSEVESLLNQSFCSRRPLRLLVATKAKETIKVPDHPEALSFQIRGAAPPYVYAVGRGSEAAAAGLSAGQCVLKVNGSSVASEGALGVLEHFQAFRSRRQEALGLYHWIYHTHEDAQEARASQETPGEDPRGQGAPEEEQPDSAWPLLSLGPQLSLREDSPVVSLTVDNVDLEPGVVYEYVSTAGVRCHVLERIVEPRGCFGLTAKILEAFAADDSAFVQNCGRLMAMSSAMLTMSHYEFRSTCDTKLERLGQRIACYRQFAAQLKSRVSPAFKQAARGPHVLCDLDFCPTNCHVNLMEVSYPKTTPSVGRSFSIRFGRKPSLIGLDPEQGHPNPMSYTQHCITTMAAPSWKCLPVVDGDPQGQTPSDSSGPASGALGPEDRGLSSLLKQEDREVQDACLQLFTKLDVALKEMKQYVTQINRLLSTITEPTPGGACDPPLAEEASSSPLVSEDSEMDRTDHGGIKKVCFKVSEEDQEDSGHDTMSYRDSYSECNSNRDSVLSYTSVRSNSSYLGSDEMGSGDELPCDMRIPWDKQDKLHGCLEHLFNQVDAINALLKGPVMGRAFEETRHFPMEHSLQEFKQKEECMVRGRSLIQISIQEDPWNLPSSIKTLVDNIQRYVEDGKNQLLLALLKCTDTELQLRRDALFCQALVAAVCTFSEQLMAALSYRYNNNGEYEESSRDASRKWLEQVAATGVLLHCQSLLAPATVKEERTMLEDIWGTLSELDSVTFSFKQLDENCVANTNVFYHIEGSRQALKVVFYLDSYHFSKLPSRLESGASLRLHTVLFTKALENVEGPPPPGSQAAEDLQQEINAQSLEKVQQYYRKLRAFYLERSNLPTDASTTAVKIDQLIRPINALDELCRLMKSFVHPKPGTSGSLGAGLVPVSSELCYRLGACQMAMCGTGMQRSTLSVSLEQAAILARSHGLLPKCMMQATDIMRKQGPRVEILAKNLRVKDQMPQGAPRPRGLAPTYEGLGLGVATSVPARAGAGGQEPRPPNGKSRGGAAREASQSLWLLRPASSSRWGQQALGPEPASSASRPLNCQRAADTLRVSKAIGSPSEAEAPEWTPERVLALPTASPQLCSDNLEAEGWRPHEDLGAFPGRGFRGPNIEECHAPLTSRSLYSMTGCTWVLGQPQQEGHARVTSLSSRRSWIRVAGSPPHGDRAPGTIEKTKLALWQRASHRGRSHRRHVAGGDEARVKQVAMGYTVLPPGAKAERLYILFVQLSLDAPAYEGGLCPLKLTPQSDTLKRLLSDPPHPRLRNRLVETLADHLEPDALCLCSCYGP</sequence>
<dbReference type="SMART" id="SM00325">
    <property type="entry name" value="RhoGEF"/>
    <property type="match status" value="1"/>
</dbReference>
<dbReference type="PROSITE" id="PS50186">
    <property type="entry name" value="DEP"/>
    <property type="match status" value="2"/>
</dbReference>
<dbReference type="FunFam" id="1.10.10.10:FF:000094">
    <property type="entry name" value="Phosphatidylinositol-3,4,5-trisphosphate dependent Rac exchange factor 1"/>
    <property type="match status" value="1"/>
</dbReference>
<dbReference type="GO" id="GO:0005085">
    <property type="term" value="F:guanyl-nucleotide exchange factor activity"/>
    <property type="evidence" value="ECO:0007669"/>
    <property type="project" value="InterPro"/>
</dbReference>
<feature type="region of interest" description="Disordered" evidence="10">
    <location>
        <begin position="1675"/>
        <end position="1694"/>
    </location>
</feature>
<dbReference type="CDD" id="cd00160">
    <property type="entry name" value="RhoGEF"/>
    <property type="match status" value="1"/>
</dbReference>
<evidence type="ECO:0000256" key="7">
    <source>
        <dbReference type="ARBA" id="ARBA00055300"/>
    </source>
</evidence>
<evidence type="ECO:0000256" key="3">
    <source>
        <dbReference type="ARBA" id="ARBA00022475"/>
    </source>
</evidence>
<feature type="region of interest" description="Disordered" evidence="10">
    <location>
        <begin position="767"/>
        <end position="797"/>
    </location>
</feature>
<dbReference type="SMART" id="SM00228">
    <property type="entry name" value="PDZ"/>
    <property type="match status" value="2"/>
</dbReference>
<dbReference type="FunFam" id="1.10.10.10:FF:000090">
    <property type="entry name" value="Phosphatidylinositol-3,4,5-trisphosphate dependent Rac exchange factor 1"/>
    <property type="match status" value="1"/>
</dbReference>
<dbReference type="GO" id="GO:0045321">
    <property type="term" value="P:leukocyte activation"/>
    <property type="evidence" value="ECO:0007669"/>
    <property type="project" value="UniProtKB-ARBA"/>
</dbReference>
<dbReference type="InterPro" id="IPR001478">
    <property type="entry name" value="PDZ"/>
</dbReference>
<dbReference type="InterPro" id="IPR036388">
    <property type="entry name" value="WH-like_DNA-bd_sf"/>
</dbReference>
<comment type="subcellular location">
    <subcellularLocation>
        <location evidence="1">Cell membrane</location>
    </subcellularLocation>
    <subcellularLocation>
        <location evidence="2">Cytoplasm</location>
        <location evidence="2">Cytosol</location>
    </subcellularLocation>
</comment>
<dbReference type="PANTHER" id="PTHR22829:SF6">
    <property type="entry name" value="PHOSPHATIDYLINOSITOL 3,4,5-TRISPHOSPHATE-DEPENDENT RAC EXCHANGER 1 PROTEIN"/>
    <property type="match status" value="1"/>
</dbReference>
<dbReference type="Pfam" id="PF00610">
    <property type="entry name" value="DEP"/>
    <property type="match status" value="2"/>
</dbReference>
<dbReference type="InterPro" id="IPR011993">
    <property type="entry name" value="PH-like_dom_sf"/>
</dbReference>
<dbReference type="GO" id="GO:0023051">
    <property type="term" value="P:regulation of signaling"/>
    <property type="evidence" value="ECO:0007669"/>
    <property type="project" value="TreeGrafter"/>
</dbReference>
<evidence type="ECO:0000256" key="10">
    <source>
        <dbReference type="SAM" id="MobiDB-lite"/>
    </source>
</evidence>
<dbReference type="PROSITE" id="PS50003">
    <property type="entry name" value="PH_DOMAIN"/>
    <property type="match status" value="1"/>
</dbReference>
<dbReference type="SMART" id="SM00233">
    <property type="entry name" value="PH"/>
    <property type="match status" value="1"/>
</dbReference>
<comment type="caution">
    <text evidence="15">The sequence shown here is derived from an EMBL/GenBank/DDBJ whole genome shotgun (WGS) entry which is preliminary data.</text>
</comment>
<dbReference type="InterPro" id="IPR055251">
    <property type="entry name" value="SOS1_NGEF_PH"/>
</dbReference>
<dbReference type="InterPro" id="IPR000591">
    <property type="entry name" value="DEP_dom"/>
</dbReference>
<feature type="region of interest" description="Disordered" evidence="10">
    <location>
        <begin position="1637"/>
        <end position="1662"/>
    </location>
</feature>
<dbReference type="CDD" id="cd00136">
    <property type="entry name" value="PDZ_canonical"/>
    <property type="match status" value="1"/>
</dbReference>
<dbReference type="SUPFAM" id="SSF48065">
    <property type="entry name" value="DBL homology domain (DH-domain)"/>
    <property type="match status" value="1"/>
</dbReference>
<proteinExistence type="predicted"/>
<gene>
    <name evidence="15" type="ORF">SUZIE_199865</name>
</gene>
<dbReference type="CDD" id="cd04440">
    <property type="entry name" value="DEP_2_P-Rex"/>
    <property type="match status" value="1"/>
</dbReference>
<evidence type="ECO:0000256" key="8">
    <source>
        <dbReference type="ARBA" id="ARBA00065110"/>
    </source>
</evidence>
<feature type="compositionally biased region" description="Polar residues" evidence="10">
    <location>
        <begin position="1013"/>
        <end position="1023"/>
    </location>
</feature>
<dbReference type="GO" id="GO:0007186">
    <property type="term" value="P:G protein-coupled receptor signaling pathway"/>
    <property type="evidence" value="ECO:0007669"/>
    <property type="project" value="TreeGrafter"/>
</dbReference>
<dbReference type="GO" id="GO:0005096">
    <property type="term" value="F:GTPase activator activity"/>
    <property type="evidence" value="ECO:0007669"/>
    <property type="project" value="TreeGrafter"/>
</dbReference>
<evidence type="ECO:0000256" key="5">
    <source>
        <dbReference type="ARBA" id="ARBA00022553"/>
    </source>
</evidence>
<keyword evidence="16" id="KW-1185">Reference proteome</keyword>
<dbReference type="GO" id="GO:0035556">
    <property type="term" value="P:intracellular signal transduction"/>
    <property type="evidence" value="ECO:0007669"/>
    <property type="project" value="InterPro"/>
</dbReference>
<dbReference type="SUPFAM" id="SSF46785">
    <property type="entry name" value="Winged helix' DNA-binding domain"/>
    <property type="match status" value="2"/>
</dbReference>
<feature type="region of interest" description="Disordered" evidence="10">
    <location>
        <begin position="1079"/>
        <end position="1110"/>
    </location>
</feature>
<dbReference type="CDD" id="cd01224">
    <property type="entry name" value="PH_Collybistin_ASEF"/>
    <property type="match status" value="1"/>
</dbReference>
<feature type="domain" description="DH" evidence="12">
    <location>
        <begin position="18"/>
        <end position="212"/>
    </location>
</feature>
<dbReference type="InterPro" id="IPR000219">
    <property type="entry name" value="DH_dom"/>
</dbReference>
<evidence type="ECO:0000259" key="11">
    <source>
        <dbReference type="PROSITE" id="PS50003"/>
    </source>
</evidence>
<feature type="domain" description="PH" evidence="11">
    <location>
        <begin position="243"/>
        <end position="364"/>
    </location>
</feature>
<evidence type="ECO:0000313" key="16">
    <source>
        <dbReference type="Proteomes" id="UP001166674"/>
    </source>
</evidence>
<dbReference type="FunFam" id="2.30.42.10:FF:000099">
    <property type="entry name" value="Phosphatidylinositol-3,4,5-trisphosphate dependent Rac exchange factor 1"/>
    <property type="match status" value="1"/>
</dbReference>
<dbReference type="SMART" id="SM00049">
    <property type="entry name" value="DEP"/>
    <property type="match status" value="2"/>
</dbReference>
<dbReference type="Gene3D" id="1.10.10.10">
    <property type="entry name" value="Winged helix-like DNA-binding domain superfamily/Winged helix DNA-binding domain"/>
    <property type="match status" value="2"/>
</dbReference>
<dbReference type="Pfam" id="PF00621">
    <property type="entry name" value="RhoGEF"/>
    <property type="match status" value="1"/>
</dbReference>
<feature type="domain" description="DEP" evidence="14">
    <location>
        <begin position="393"/>
        <end position="468"/>
    </location>
</feature>
<comment type="subunit">
    <text evidence="8">Interacts preferentially with RAC2. Interacts with RAC1. Interacts with AUTS2.</text>
</comment>
<evidence type="ECO:0000256" key="1">
    <source>
        <dbReference type="ARBA" id="ARBA00004236"/>
    </source>
</evidence>
<dbReference type="EMBL" id="JAATJV010426622">
    <property type="protein sequence ID" value="MBZ3888820.1"/>
    <property type="molecule type" value="Genomic_DNA"/>
</dbReference>
<feature type="region of interest" description="Disordered" evidence="10">
    <location>
        <begin position="1123"/>
        <end position="1142"/>
    </location>
</feature>
<dbReference type="Gene3D" id="1.20.900.10">
    <property type="entry name" value="Dbl homology (DH) domain"/>
    <property type="match status" value="1"/>
</dbReference>
<keyword evidence="4" id="KW-0963">Cytoplasm</keyword>
<dbReference type="SUPFAM" id="SSF50156">
    <property type="entry name" value="PDZ domain-like"/>
    <property type="match status" value="2"/>
</dbReference>
<dbReference type="Gene3D" id="2.30.42.10">
    <property type="match status" value="2"/>
</dbReference>
<dbReference type="PROSITE" id="PS50106">
    <property type="entry name" value="PDZ"/>
    <property type="match status" value="1"/>
</dbReference>
<dbReference type="InterPro" id="IPR035899">
    <property type="entry name" value="DBL_dom_sf"/>
</dbReference>
<feature type="domain" description="PDZ" evidence="13">
    <location>
        <begin position="597"/>
        <end position="644"/>
    </location>
</feature>
<keyword evidence="6" id="KW-0472">Membrane</keyword>
<dbReference type="InterPro" id="IPR036034">
    <property type="entry name" value="PDZ_sf"/>
</dbReference>
<dbReference type="Proteomes" id="UP001166674">
    <property type="component" value="Unassembled WGS sequence"/>
</dbReference>
<organism evidence="15 16">
    <name type="scientific">Sciurus carolinensis</name>
    <name type="common">Eastern gray squirrel</name>
    <dbReference type="NCBI Taxonomy" id="30640"/>
    <lineage>
        <taxon>Eukaryota</taxon>
        <taxon>Metazoa</taxon>
        <taxon>Chordata</taxon>
        <taxon>Craniata</taxon>
        <taxon>Vertebrata</taxon>
        <taxon>Euteleostomi</taxon>
        <taxon>Mammalia</taxon>
        <taxon>Eutheria</taxon>
        <taxon>Euarchontoglires</taxon>
        <taxon>Glires</taxon>
        <taxon>Rodentia</taxon>
        <taxon>Sciuromorpha</taxon>
        <taxon>Sciuridae</taxon>
        <taxon>Sciurinae</taxon>
        <taxon>Sciurini</taxon>
        <taxon>Sciurus</taxon>
    </lineage>
</organism>
<dbReference type="FunFam" id="2.30.29.30:FF:000055">
    <property type="entry name" value="Phosphatidylinositol 3,4,5-trisphosphate-dependent Rac exchanger 1 protein-like"/>
    <property type="match status" value="1"/>
</dbReference>
<dbReference type="PANTHER" id="PTHR22829">
    <property type="entry name" value="DEP DOMAIN PROTEIN"/>
    <property type="match status" value="1"/>
</dbReference>
<evidence type="ECO:0000256" key="2">
    <source>
        <dbReference type="ARBA" id="ARBA00004514"/>
    </source>
</evidence>
<feature type="region of interest" description="Disordered" evidence="10">
    <location>
        <begin position="1006"/>
        <end position="1034"/>
    </location>
</feature>
<keyword evidence="5" id="KW-0597">Phosphoprotein</keyword>
<dbReference type="GO" id="GO:0072593">
    <property type="term" value="P:reactive oxygen species metabolic process"/>
    <property type="evidence" value="ECO:0007669"/>
    <property type="project" value="UniProtKB-ARBA"/>
</dbReference>
<keyword evidence="3" id="KW-1003">Cell membrane</keyword>
<dbReference type="InterPro" id="IPR051832">
    <property type="entry name" value="mTOR-Rac_regulators"/>
</dbReference>
<dbReference type="GO" id="GO:0005886">
    <property type="term" value="C:plasma membrane"/>
    <property type="evidence" value="ECO:0007669"/>
    <property type="project" value="UniProtKB-SubCell"/>
</dbReference>
<evidence type="ECO:0000259" key="14">
    <source>
        <dbReference type="PROSITE" id="PS50186"/>
    </source>
</evidence>
<dbReference type="Pfam" id="PF22697">
    <property type="entry name" value="SOS1_NGEF_PH"/>
    <property type="match status" value="1"/>
</dbReference>
<evidence type="ECO:0000256" key="4">
    <source>
        <dbReference type="ARBA" id="ARBA00022490"/>
    </source>
</evidence>
<evidence type="ECO:0000259" key="12">
    <source>
        <dbReference type="PROSITE" id="PS50010"/>
    </source>
</evidence>
<protein>
    <recommendedName>
        <fullName evidence="9">Phosphatidylinositol 3,4,5-trisphosphate-dependent Rac exchanger 1 protein</fullName>
    </recommendedName>
</protein>
<reference evidence="15" key="1">
    <citation type="submission" date="2020-03" db="EMBL/GenBank/DDBJ databases">
        <title>Studies in the Genomics of Life Span.</title>
        <authorList>
            <person name="Glass D."/>
        </authorList>
    </citation>
    <scope>NUCLEOTIDE SEQUENCE</scope>
    <source>
        <strain evidence="15">SUZIE</strain>
        <tissue evidence="15">Muscle</tissue>
    </source>
</reference>
<accession>A0AA41NEC7</accession>
<dbReference type="GO" id="GO:0005829">
    <property type="term" value="C:cytosol"/>
    <property type="evidence" value="ECO:0007669"/>
    <property type="project" value="UniProtKB-SubCell"/>
</dbReference>
<comment type="function">
    <text evidence="7">Functions as a RAC guanine nucleotide exchange factor (GEF), which activates the Rac proteins by exchanging bound GDP for free GTP. Its activity is synergistically activated by phosphatidylinositol 3,4,5-trisphosphate and the beta gamma subunits of heterotrimeric G protein. May function downstream of heterotrimeric G proteins in neutrophils.</text>
</comment>
<evidence type="ECO:0000256" key="6">
    <source>
        <dbReference type="ARBA" id="ARBA00023136"/>
    </source>
</evidence>